<reference evidence="1" key="1">
    <citation type="submission" date="2018-05" db="EMBL/GenBank/DDBJ databases">
        <authorList>
            <person name="Lanie J.A."/>
            <person name="Ng W.-L."/>
            <person name="Kazmierczak K.M."/>
            <person name="Andrzejewski T.M."/>
            <person name="Davidsen T.M."/>
            <person name="Wayne K.J."/>
            <person name="Tettelin H."/>
            <person name="Glass J.I."/>
            <person name="Rusch D."/>
            <person name="Podicherti R."/>
            <person name="Tsui H.-C.T."/>
            <person name="Winkler M.E."/>
        </authorList>
    </citation>
    <scope>NUCLEOTIDE SEQUENCE</scope>
</reference>
<evidence type="ECO:0000313" key="1">
    <source>
        <dbReference type="EMBL" id="SVB99649.1"/>
    </source>
</evidence>
<dbReference type="EMBL" id="UINC01067715">
    <property type="protein sequence ID" value="SVB99649.1"/>
    <property type="molecule type" value="Genomic_DNA"/>
</dbReference>
<organism evidence="1">
    <name type="scientific">marine metagenome</name>
    <dbReference type="NCBI Taxonomy" id="408172"/>
    <lineage>
        <taxon>unclassified sequences</taxon>
        <taxon>metagenomes</taxon>
        <taxon>ecological metagenomes</taxon>
    </lineage>
</organism>
<protein>
    <submittedName>
        <fullName evidence="1">Uncharacterized protein</fullName>
    </submittedName>
</protein>
<dbReference type="AlphaFoldDB" id="A0A382IK46"/>
<proteinExistence type="predicted"/>
<accession>A0A382IK46</accession>
<gene>
    <name evidence="1" type="ORF">METZ01_LOCUS252503</name>
</gene>
<sequence length="39" mass="4414">MSDKYENRRANNIPITTHVGFQTIIEAKIILEGARVSNI</sequence>
<name>A0A382IK46_9ZZZZ</name>